<dbReference type="InterPro" id="IPR003798">
    <property type="entry name" value="DNA_recombination_RmuC"/>
</dbReference>
<keyword evidence="7" id="KW-1185">Reference proteome</keyword>
<dbReference type="Pfam" id="PF02646">
    <property type="entry name" value="RmuC"/>
    <property type="match status" value="1"/>
</dbReference>
<comment type="caution">
    <text evidence="6">The sequence shown here is derived from an EMBL/GenBank/DDBJ whole genome shotgun (WGS) entry which is preliminary data.</text>
</comment>
<feature type="region of interest" description="Disordered" evidence="5">
    <location>
        <begin position="400"/>
        <end position="421"/>
    </location>
</feature>
<dbReference type="RefSeq" id="WP_283713230.1">
    <property type="nucleotide sequence ID" value="NZ_JASJEW010000003.1"/>
</dbReference>
<evidence type="ECO:0000256" key="3">
    <source>
        <dbReference type="ARBA" id="ARBA00023054"/>
    </source>
</evidence>
<evidence type="ECO:0000313" key="7">
    <source>
        <dbReference type="Proteomes" id="UP001431693"/>
    </source>
</evidence>
<evidence type="ECO:0000256" key="2">
    <source>
        <dbReference type="ARBA" id="ARBA00009840"/>
    </source>
</evidence>
<feature type="compositionally biased region" description="Acidic residues" evidence="5">
    <location>
        <begin position="411"/>
        <end position="421"/>
    </location>
</feature>
<evidence type="ECO:0000256" key="1">
    <source>
        <dbReference type="ARBA" id="ARBA00003416"/>
    </source>
</evidence>
<evidence type="ECO:0000256" key="4">
    <source>
        <dbReference type="ARBA" id="ARBA00023172"/>
    </source>
</evidence>
<organism evidence="6 7">
    <name type="scientific">Kribbibacterium absianum</name>
    <dbReference type="NCBI Taxonomy" id="3044210"/>
    <lineage>
        <taxon>Bacteria</taxon>
        <taxon>Bacillati</taxon>
        <taxon>Actinomycetota</taxon>
        <taxon>Coriobacteriia</taxon>
        <taxon>Coriobacteriales</taxon>
        <taxon>Kribbibacteriaceae</taxon>
        <taxon>Kribbibacterium</taxon>
    </lineage>
</organism>
<keyword evidence="4" id="KW-0233">DNA recombination</keyword>
<evidence type="ECO:0000313" key="6">
    <source>
        <dbReference type="EMBL" id="MDJ1130073.1"/>
    </source>
</evidence>
<gene>
    <name evidence="6" type="primary">rmuC</name>
    <name evidence="6" type="ORF">QJ043_08295</name>
</gene>
<name>A0ABT6ZLY9_9ACTN</name>
<dbReference type="Proteomes" id="UP001431693">
    <property type="component" value="Unassembled WGS sequence"/>
</dbReference>
<protein>
    <submittedName>
        <fullName evidence="6">DNA recombination protein RmuC</fullName>
    </submittedName>
</protein>
<reference evidence="6" key="1">
    <citation type="submission" date="2023-05" db="EMBL/GenBank/DDBJ databases">
        <title>[olsenella] sp. nov., isolated from a pig farm feces dump.</title>
        <authorList>
            <person name="Chang Y.-H."/>
        </authorList>
    </citation>
    <scope>NUCLEOTIDE SEQUENCE</scope>
    <source>
        <strain evidence="6">YH-ols2217</strain>
    </source>
</reference>
<dbReference type="PANTHER" id="PTHR30563">
    <property type="entry name" value="DNA RECOMBINATION PROTEIN RMUC"/>
    <property type="match status" value="1"/>
</dbReference>
<comment type="function">
    <text evidence="1">Involved in DNA recombination.</text>
</comment>
<accession>A0ABT6ZLY9</accession>
<keyword evidence="3" id="KW-0175">Coiled coil</keyword>
<evidence type="ECO:0000256" key="5">
    <source>
        <dbReference type="SAM" id="MobiDB-lite"/>
    </source>
</evidence>
<sequence>MDLLSLLAFLAAAAALVVGLLVLRELRSGAPAPVDQALASTDAHLRELAARQAQDAGRLSASVDGTAQAVARVDARMDQLRQDVSGQLSVAASSMAAGQNALRQEMAGQMSALRLDTSHQLETVRATVDERLAKTLNDRLAVSFQSINEQLEAVNQGLGAVQGLASNVGDLRRVLTNVKTRGILGEVQLGAILQEVLAPEQYETNVAVKPGSRDVVEFAVRIPVEGGGAVLLPIDAKFPGDTYAALEEAREAGTKADVEAARKALVAVVKREAKDISSKYISVPETTNFALMFLPVEGLYAEVVSVPGLIVELQRDYSVNVAGPSTMAALLNSLQLSYQTLAIQRQTDTVLQVLQGVKAEFPRYQKALEQAKAQIERAGHTVDRIITTRARAMERKLRDIELPGEPHSPVLEDDALDGADD</sequence>
<dbReference type="EMBL" id="JASJEX010000004">
    <property type="protein sequence ID" value="MDJ1130073.1"/>
    <property type="molecule type" value="Genomic_DNA"/>
</dbReference>
<comment type="similarity">
    <text evidence="2">Belongs to the RmuC family.</text>
</comment>
<dbReference type="PANTHER" id="PTHR30563:SF0">
    <property type="entry name" value="DNA RECOMBINATION PROTEIN RMUC"/>
    <property type="match status" value="1"/>
</dbReference>
<proteinExistence type="inferred from homology"/>